<dbReference type="Gene3D" id="1.25.40.390">
    <property type="match status" value="1"/>
</dbReference>
<name>A0A363NLE8_9SPHI</name>
<gene>
    <name evidence="9" type="ORF">DCO56_25160</name>
</gene>
<dbReference type="GO" id="GO:0009279">
    <property type="term" value="C:cell outer membrane"/>
    <property type="evidence" value="ECO:0007669"/>
    <property type="project" value="UniProtKB-SubCell"/>
</dbReference>
<evidence type="ECO:0000259" key="7">
    <source>
        <dbReference type="Pfam" id="PF07980"/>
    </source>
</evidence>
<feature type="domain" description="RagB/SusD" evidence="7">
    <location>
        <begin position="349"/>
        <end position="494"/>
    </location>
</feature>
<dbReference type="InterPro" id="IPR012944">
    <property type="entry name" value="SusD_RagB_dom"/>
</dbReference>
<evidence type="ECO:0000256" key="2">
    <source>
        <dbReference type="ARBA" id="ARBA00006275"/>
    </source>
</evidence>
<feature type="signal peptide" evidence="6">
    <location>
        <begin position="1"/>
        <end position="20"/>
    </location>
</feature>
<comment type="similarity">
    <text evidence="2">Belongs to the SusD family.</text>
</comment>
<evidence type="ECO:0000256" key="5">
    <source>
        <dbReference type="ARBA" id="ARBA00023237"/>
    </source>
</evidence>
<evidence type="ECO:0000259" key="8">
    <source>
        <dbReference type="Pfam" id="PF14322"/>
    </source>
</evidence>
<evidence type="ECO:0000256" key="6">
    <source>
        <dbReference type="SAM" id="SignalP"/>
    </source>
</evidence>
<dbReference type="InterPro" id="IPR011990">
    <property type="entry name" value="TPR-like_helical_dom_sf"/>
</dbReference>
<keyword evidence="4" id="KW-0472">Membrane</keyword>
<accession>A0A363NLE8</accession>
<evidence type="ECO:0000256" key="3">
    <source>
        <dbReference type="ARBA" id="ARBA00022729"/>
    </source>
</evidence>
<comment type="subcellular location">
    <subcellularLocation>
        <location evidence="1">Cell outer membrane</location>
    </subcellularLocation>
</comment>
<dbReference type="InterPro" id="IPR033985">
    <property type="entry name" value="SusD-like_N"/>
</dbReference>
<dbReference type="OrthoDB" id="630434at2"/>
<organism evidence="9 10">
    <name type="scientific">Sphingobacterium athyrii</name>
    <dbReference type="NCBI Taxonomy" id="2152717"/>
    <lineage>
        <taxon>Bacteria</taxon>
        <taxon>Pseudomonadati</taxon>
        <taxon>Bacteroidota</taxon>
        <taxon>Sphingobacteriia</taxon>
        <taxon>Sphingobacteriales</taxon>
        <taxon>Sphingobacteriaceae</taxon>
        <taxon>Sphingobacterium</taxon>
    </lineage>
</organism>
<keyword evidence="10" id="KW-1185">Reference proteome</keyword>
<evidence type="ECO:0000256" key="4">
    <source>
        <dbReference type="ARBA" id="ARBA00023136"/>
    </source>
</evidence>
<sequence>MKLKIAYILLALSLANTACKDTLETSPTTSVPAGEIYKNTDNIATVINGTWGYLNEQYSTYANPGYTAVMRTSDAMGSDVAVTTKYGYRDAYAFTELSNSRSGRSSFFWTLLYKVIDNANNVITKVDGAAGSQEAKNVLKGQAKVLRAFSYLNLASFYQFSYLKDKNAKSVPIYTEPSTLETQGHPKATLEEIYKLIVQDLKDSEALLATAKREAKYDINIDVVNGLLARTYLQTGAWKLAAEYADKASQNYPLMSAAAYNEGFNDLGNSEWIWGHLQTNEQSGASYTFHYLDVSSAGSYYYSFMADPYFKELFDRDDIRSGLFEWDGLKGREGFLRYKKFKFKSNLIGDIVYMRSAEMLLIEAEGYARAGEKEKAINALNTLRKARNAALFVGDDNAKLISEILIERRKELWGEGFALSDIIRTQGKVDRKAYVDAKGNAIMVDVVGEDGVVKKVTGKGHRVIQFPNDTKFVENSPYYLFSIPFLETDRNPNL</sequence>
<dbReference type="AlphaFoldDB" id="A0A363NLE8"/>
<dbReference type="Pfam" id="PF07980">
    <property type="entry name" value="SusD_RagB"/>
    <property type="match status" value="1"/>
</dbReference>
<evidence type="ECO:0000313" key="9">
    <source>
        <dbReference type="EMBL" id="PUV21639.1"/>
    </source>
</evidence>
<proteinExistence type="inferred from homology"/>
<dbReference type="SUPFAM" id="SSF48452">
    <property type="entry name" value="TPR-like"/>
    <property type="match status" value="1"/>
</dbReference>
<reference evidence="9 10" key="1">
    <citation type="submission" date="2018-04" db="EMBL/GenBank/DDBJ databases">
        <title>Sphingobacterium sp. M46 Genome.</title>
        <authorList>
            <person name="Cheng J."/>
            <person name="Li Y."/>
        </authorList>
    </citation>
    <scope>NUCLEOTIDE SEQUENCE [LARGE SCALE GENOMIC DNA]</scope>
    <source>
        <strain evidence="9 10">M46</strain>
    </source>
</reference>
<evidence type="ECO:0000256" key="1">
    <source>
        <dbReference type="ARBA" id="ARBA00004442"/>
    </source>
</evidence>
<dbReference type="CDD" id="cd08977">
    <property type="entry name" value="SusD"/>
    <property type="match status" value="1"/>
</dbReference>
<dbReference type="EMBL" id="QCXX01000009">
    <property type="protein sequence ID" value="PUV21639.1"/>
    <property type="molecule type" value="Genomic_DNA"/>
</dbReference>
<protein>
    <submittedName>
        <fullName evidence="9">RagB/SusD family nutrient uptake outer membrane protein</fullName>
    </submittedName>
</protein>
<dbReference type="Proteomes" id="UP000250831">
    <property type="component" value="Unassembled WGS sequence"/>
</dbReference>
<keyword evidence="3 6" id="KW-0732">Signal</keyword>
<evidence type="ECO:0000313" key="10">
    <source>
        <dbReference type="Proteomes" id="UP000250831"/>
    </source>
</evidence>
<dbReference type="RefSeq" id="WP_108636649.1">
    <property type="nucleotide sequence ID" value="NZ_QCXX01000009.1"/>
</dbReference>
<keyword evidence="5" id="KW-0998">Cell outer membrane</keyword>
<feature type="domain" description="SusD-like N-terminal" evidence="8">
    <location>
        <begin position="67"/>
        <end position="233"/>
    </location>
</feature>
<dbReference type="Pfam" id="PF14322">
    <property type="entry name" value="SusD-like_3"/>
    <property type="match status" value="1"/>
</dbReference>
<comment type="caution">
    <text evidence="9">The sequence shown here is derived from an EMBL/GenBank/DDBJ whole genome shotgun (WGS) entry which is preliminary data.</text>
</comment>
<feature type="chain" id="PRO_5016693427" evidence="6">
    <location>
        <begin position="21"/>
        <end position="494"/>
    </location>
</feature>